<dbReference type="PANTHER" id="PTHR23115">
    <property type="entry name" value="TRANSLATION FACTOR"/>
    <property type="match status" value="1"/>
</dbReference>
<accession>A0A177T3A5</accession>
<proteinExistence type="predicted"/>
<keyword evidence="1" id="KW-0547">Nucleotide-binding</keyword>
<reference evidence="4" key="2">
    <citation type="journal article" date="2019" name="IMA Fungus">
        <title>Genome sequencing and comparison of five Tilletia species to identify candidate genes for the detection of regulated species infecting wheat.</title>
        <authorList>
            <person name="Nguyen H.D.T."/>
            <person name="Sultana T."/>
            <person name="Kesanakurti P."/>
            <person name="Hambleton S."/>
        </authorList>
    </citation>
    <scope>NUCLEOTIDE SEQUENCE</scope>
    <source>
        <strain evidence="4">DAOMC 236416</strain>
    </source>
</reference>
<dbReference type="Proteomes" id="UP000077521">
    <property type="component" value="Unassembled WGS sequence"/>
</dbReference>
<feature type="region of interest" description="Disordered" evidence="3">
    <location>
        <begin position="72"/>
        <end position="91"/>
    </location>
</feature>
<evidence type="ECO:0000313" key="4">
    <source>
        <dbReference type="EMBL" id="KAE8237273.1"/>
    </source>
</evidence>
<keyword evidence="2" id="KW-0342">GTP-binding</keyword>
<dbReference type="AlphaFoldDB" id="A0A177T3A5"/>
<evidence type="ECO:0000256" key="3">
    <source>
        <dbReference type="SAM" id="MobiDB-lite"/>
    </source>
</evidence>
<dbReference type="GO" id="GO:0005525">
    <property type="term" value="F:GTP binding"/>
    <property type="evidence" value="ECO:0007669"/>
    <property type="project" value="UniProtKB-KW"/>
</dbReference>
<gene>
    <name evidence="4" type="ORF">A4X13_0g8848</name>
</gene>
<comment type="caution">
    <text evidence="4">The sequence shown here is derived from an EMBL/GenBank/DDBJ whole genome shotgun (WGS) entry which is preliminary data.</text>
</comment>
<evidence type="ECO:0000256" key="1">
    <source>
        <dbReference type="ARBA" id="ARBA00022741"/>
    </source>
</evidence>
<sequence length="147" mass="15878">MDGMAVMRIINKCTTIGHLVYKCSGNGKRTIAAVKKETSVLGKGAWVDYKLKAEHECGVTIDIALWKPRLPSTTSPSSTLPVEPGISKERQTPEHALLVPTLGLRKLSAASPSSDGCLQAIQHRFEYAVKETSSFTMKVGYSSKSVA</sequence>
<dbReference type="Gene3D" id="3.40.50.300">
    <property type="entry name" value="P-loop containing nucleotide triphosphate hydrolases"/>
    <property type="match status" value="1"/>
</dbReference>
<dbReference type="InterPro" id="IPR050100">
    <property type="entry name" value="TRAFAC_GTPase_members"/>
</dbReference>
<keyword evidence="5" id="KW-1185">Reference proteome</keyword>
<protein>
    <submittedName>
        <fullName evidence="4">Uncharacterized protein</fullName>
    </submittedName>
</protein>
<feature type="compositionally biased region" description="Low complexity" evidence="3">
    <location>
        <begin position="72"/>
        <end position="81"/>
    </location>
</feature>
<dbReference type="InterPro" id="IPR027417">
    <property type="entry name" value="P-loop_NTPase"/>
</dbReference>
<evidence type="ECO:0000313" key="5">
    <source>
        <dbReference type="Proteomes" id="UP000077521"/>
    </source>
</evidence>
<reference evidence="4" key="1">
    <citation type="submission" date="2016-04" db="EMBL/GenBank/DDBJ databases">
        <authorList>
            <person name="Nguyen H.D."/>
            <person name="Samba Siva P."/>
            <person name="Cullis J."/>
            <person name="Levesque C.A."/>
            <person name="Hambleton S."/>
        </authorList>
    </citation>
    <scope>NUCLEOTIDE SEQUENCE</scope>
    <source>
        <strain evidence="4">DAOMC 236416</strain>
    </source>
</reference>
<organism evidence="4 5">
    <name type="scientific">Tilletia indica</name>
    <dbReference type="NCBI Taxonomy" id="43049"/>
    <lineage>
        <taxon>Eukaryota</taxon>
        <taxon>Fungi</taxon>
        <taxon>Dikarya</taxon>
        <taxon>Basidiomycota</taxon>
        <taxon>Ustilaginomycotina</taxon>
        <taxon>Exobasidiomycetes</taxon>
        <taxon>Tilletiales</taxon>
        <taxon>Tilletiaceae</taxon>
        <taxon>Tilletia</taxon>
    </lineage>
</organism>
<evidence type="ECO:0000256" key="2">
    <source>
        <dbReference type="ARBA" id="ARBA00023134"/>
    </source>
</evidence>
<dbReference type="EMBL" id="LWDF02001853">
    <property type="protein sequence ID" value="KAE8237273.1"/>
    <property type="molecule type" value="Genomic_DNA"/>
</dbReference>
<name>A0A177T3A5_9BASI</name>